<dbReference type="GO" id="GO:0001897">
    <property type="term" value="P:symbiont-mediated cytolysis of host cell"/>
    <property type="evidence" value="ECO:0007669"/>
    <property type="project" value="UniProtKB-ARBA"/>
</dbReference>
<dbReference type="InterPro" id="IPR013423">
    <property type="entry name" value="CHP02594"/>
</dbReference>
<evidence type="ECO:0000256" key="1">
    <source>
        <dbReference type="ARBA" id="ARBA00022529"/>
    </source>
</evidence>
<dbReference type="InterPro" id="IPR038765">
    <property type="entry name" value="Papain-like_cys_pep_sf"/>
</dbReference>
<dbReference type="InterPro" id="IPR007921">
    <property type="entry name" value="CHAP_dom"/>
</dbReference>
<gene>
    <name evidence="4" type="ORF">UFOVP1138_22</name>
    <name evidence="5" type="ORF">UFOVP1394_19</name>
    <name evidence="3" type="ORF">UFOVP975_9</name>
</gene>
<accession>A0A6J5QNJ7</accession>
<dbReference type="NCBIfam" id="TIGR02594">
    <property type="entry name" value="TIGR02594 family protein"/>
    <property type="match status" value="1"/>
</dbReference>
<dbReference type="Pfam" id="PF05257">
    <property type="entry name" value="CHAP"/>
    <property type="match status" value="1"/>
</dbReference>
<dbReference type="SUPFAM" id="SSF54001">
    <property type="entry name" value="Cysteine proteinases"/>
    <property type="match status" value="1"/>
</dbReference>
<name>A0A6J5QNJ7_9CAUD</name>
<dbReference type="EMBL" id="LR796921">
    <property type="protein sequence ID" value="CAB4173770.1"/>
    <property type="molecule type" value="Genomic_DNA"/>
</dbReference>
<reference evidence="4" key="1">
    <citation type="submission" date="2020-05" db="EMBL/GenBank/DDBJ databases">
        <authorList>
            <person name="Chiriac C."/>
            <person name="Salcher M."/>
            <person name="Ghai R."/>
            <person name="Kavagutti S V."/>
        </authorList>
    </citation>
    <scope>NUCLEOTIDE SEQUENCE</scope>
</reference>
<dbReference type="Gene3D" id="3.90.1720.10">
    <property type="entry name" value="endopeptidase domain like (from Nostoc punctiforme)"/>
    <property type="match status" value="1"/>
</dbReference>
<evidence type="ECO:0000313" key="5">
    <source>
        <dbReference type="EMBL" id="CAB4204399.1"/>
    </source>
</evidence>
<evidence type="ECO:0000313" key="4">
    <source>
        <dbReference type="EMBL" id="CAB4186209.1"/>
    </source>
</evidence>
<evidence type="ECO:0000259" key="2">
    <source>
        <dbReference type="Pfam" id="PF05257"/>
    </source>
</evidence>
<evidence type="ECO:0000313" key="3">
    <source>
        <dbReference type="EMBL" id="CAB4173770.1"/>
    </source>
</evidence>
<organism evidence="4">
    <name type="scientific">uncultured Caudovirales phage</name>
    <dbReference type="NCBI Taxonomy" id="2100421"/>
    <lineage>
        <taxon>Viruses</taxon>
        <taxon>Duplodnaviria</taxon>
        <taxon>Heunggongvirae</taxon>
        <taxon>Uroviricota</taxon>
        <taxon>Caudoviricetes</taxon>
        <taxon>Peduoviridae</taxon>
        <taxon>Maltschvirus</taxon>
        <taxon>Maltschvirus maltsch</taxon>
    </lineage>
</organism>
<dbReference type="EMBL" id="LR797345">
    <property type="protein sequence ID" value="CAB4204399.1"/>
    <property type="molecule type" value="Genomic_DNA"/>
</dbReference>
<protein>
    <submittedName>
        <fullName evidence="4">TIGR02594, TIGR02594 family protein</fullName>
    </submittedName>
</protein>
<feature type="domain" description="Peptidase C51" evidence="2">
    <location>
        <begin position="40"/>
        <end position="104"/>
    </location>
</feature>
<proteinExistence type="predicted"/>
<keyword evidence="1" id="KW-0929">Antimicrobial</keyword>
<sequence>MIPAWLEIALREMGVKEVPGAESNPRITQYASATTLAASSDEVPWCSSFACWCLEQAGIKSTRSAAARSWLDWGQVLEQPREGAIVVFRRGTPPSGHVSFYVGPDADPAYCRCVGGNQGDMVKASRYPIADILGIRWPIEMK</sequence>
<dbReference type="EMBL" id="LR797086">
    <property type="protein sequence ID" value="CAB4186209.1"/>
    <property type="molecule type" value="Genomic_DNA"/>
</dbReference>